<dbReference type="InterPro" id="IPR036852">
    <property type="entry name" value="Peptidase_S8/S53_dom_sf"/>
</dbReference>
<dbReference type="Proteomes" id="UP000325081">
    <property type="component" value="Unassembled WGS sequence"/>
</dbReference>
<evidence type="ECO:0000313" key="14">
    <source>
        <dbReference type="EMBL" id="GER44641.1"/>
    </source>
</evidence>
<evidence type="ECO:0000256" key="7">
    <source>
        <dbReference type="ARBA" id="ARBA00023180"/>
    </source>
</evidence>
<feature type="active site" description="Charge relay system" evidence="8 9">
    <location>
        <position position="506"/>
    </location>
</feature>
<dbReference type="Pfam" id="PF17766">
    <property type="entry name" value="fn3_6"/>
    <property type="match status" value="1"/>
</dbReference>
<feature type="signal peptide" evidence="10">
    <location>
        <begin position="1"/>
        <end position="21"/>
    </location>
</feature>
<dbReference type="InterPro" id="IPR045051">
    <property type="entry name" value="SBT"/>
</dbReference>
<evidence type="ECO:0000256" key="6">
    <source>
        <dbReference type="ARBA" id="ARBA00022825"/>
    </source>
</evidence>
<dbReference type="Gene3D" id="3.30.70.80">
    <property type="entry name" value="Peptidase S8 propeptide/proteinase inhibitor I9"/>
    <property type="match status" value="1"/>
</dbReference>
<dbReference type="SUPFAM" id="SSF52743">
    <property type="entry name" value="Subtilisin-like"/>
    <property type="match status" value="1"/>
</dbReference>
<proteinExistence type="inferred from homology"/>
<gene>
    <name evidence="14" type="ORF">STAS_21545</name>
</gene>
<dbReference type="FunFam" id="3.30.70.80:FF:000003">
    <property type="entry name" value="Subtilisin-like protease SBT1.9"/>
    <property type="match status" value="1"/>
</dbReference>
<evidence type="ECO:0000256" key="1">
    <source>
        <dbReference type="ARBA" id="ARBA00004613"/>
    </source>
</evidence>
<dbReference type="PRINTS" id="PR00723">
    <property type="entry name" value="SUBTILISIN"/>
</dbReference>
<organism evidence="14 15">
    <name type="scientific">Striga asiatica</name>
    <name type="common">Asiatic witchweed</name>
    <name type="synonym">Buchnera asiatica</name>
    <dbReference type="NCBI Taxonomy" id="4170"/>
    <lineage>
        <taxon>Eukaryota</taxon>
        <taxon>Viridiplantae</taxon>
        <taxon>Streptophyta</taxon>
        <taxon>Embryophyta</taxon>
        <taxon>Tracheophyta</taxon>
        <taxon>Spermatophyta</taxon>
        <taxon>Magnoliopsida</taxon>
        <taxon>eudicotyledons</taxon>
        <taxon>Gunneridae</taxon>
        <taxon>Pentapetalae</taxon>
        <taxon>asterids</taxon>
        <taxon>lamiids</taxon>
        <taxon>Lamiales</taxon>
        <taxon>Orobanchaceae</taxon>
        <taxon>Buchnereae</taxon>
        <taxon>Striga</taxon>
    </lineage>
</organism>
<comment type="subcellular location">
    <subcellularLocation>
        <location evidence="1">Secreted</location>
    </subcellularLocation>
</comment>
<name>A0A5A7QL78_STRAF</name>
<dbReference type="InterPro" id="IPR010259">
    <property type="entry name" value="S8pro/Inhibitor_I9"/>
</dbReference>
<evidence type="ECO:0000256" key="8">
    <source>
        <dbReference type="PIRSR" id="PIRSR615500-1"/>
    </source>
</evidence>
<dbReference type="PANTHER" id="PTHR10795">
    <property type="entry name" value="PROPROTEIN CONVERTASE SUBTILISIN/KEXIN"/>
    <property type="match status" value="1"/>
</dbReference>
<feature type="domain" description="Inhibitor I9" evidence="12">
    <location>
        <begin position="28"/>
        <end position="120"/>
    </location>
</feature>
<sequence>MGHIVSHVVLFLSLSLAFVHPRNEDVNTYIVRVQNNKKPSVFAEVQHWYHAALESLEDSNNNNNINTSNSKSQNHSSKLVHVYNTVFHGFSAKLTPRQAQQLKERPWVVSVFPDRVYNLHTTRTPYFLGLYGDTYHTVAGPLLTDSDYGSNVIIGFLDSGIDLEHPSFHDDGLEPLPADKKWRGECAVQGFPCNKKIVGVRYITNGTYAEHGTLTVSTAAGRAIENVSYPESASGTAVGVAPKARIALYKVCDVYGCAGTDILAGFDRAVKDGVDIISVPLDFSDDAIGIGALGATEKGVLVIASAGNGGIVTNVDPWVMTVAAGTIDRALPADLVLENGTRVHGASLYGGPPMDTSSFLTLAYGAECGLLDEMHSGKIVFCYTDDVSSAVENVTNAGGAGVVVGTGVDHVGQQFTIPCLVLTESDGKMILHLLTAKVNTTVYATMDFRGVELGIEPAPAVASFSSRGPNPRSPYVMKPDVLAPGVNILAAWPEGVDQFKLMSGTSMACAHVSGLAALLKALHPKWSPAMIRSAIMTTAYNTANDGKPIINDNDRTYAKTLDMGAGHIDTNKAYDPGLVYDITSEEYYVAFMCASNHTDCSETRPWDLNNPAISIGSQSLLHNDITVKRTVTNVGEADASYTVTVTNPRGVNLTVNPMRLNFTSKGEKQNYSITIPATDLPEDITTAEGKIVWSDGKRQVASPVVIVNTPN</sequence>
<feature type="active site" description="Charge relay system" evidence="8 9">
    <location>
        <position position="158"/>
    </location>
</feature>
<evidence type="ECO:0000256" key="3">
    <source>
        <dbReference type="ARBA" id="ARBA00022670"/>
    </source>
</evidence>
<evidence type="ECO:0000256" key="9">
    <source>
        <dbReference type="PROSITE-ProRule" id="PRU01240"/>
    </source>
</evidence>
<dbReference type="GO" id="GO:0004252">
    <property type="term" value="F:serine-type endopeptidase activity"/>
    <property type="evidence" value="ECO:0007669"/>
    <property type="project" value="UniProtKB-UniRule"/>
</dbReference>
<keyword evidence="7" id="KW-0325">Glycoprotein</keyword>
<comment type="caution">
    <text evidence="14">The sequence shown here is derived from an EMBL/GenBank/DDBJ whole genome shotgun (WGS) entry which is preliminary data.</text>
</comment>
<comment type="similarity">
    <text evidence="2 9">Belongs to the peptidase S8 family.</text>
</comment>
<dbReference type="OrthoDB" id="545077at2759"/>
<feature type="domain" description="Subtilisin-like protease fibronectin type-III" evidence="13">
    <location>
        <begin position="607"/>
        <end position="706"/>
    </location>
</feature>
<dbReference type="Pfam" id="PF05922">
    <property type="entry name" value="Inhibitor_I9"/>
    <property type="match status" value="1"/>
</dbReference>
<dbReference type="PROSITE" id="PS00136">
    <property type="entry name" value="SUBTILASE_ASP"/>
    <property type="match status" value="1"/>
</dbReference>
<dbReference type="Gene3D" id="3.40.50.200">
    <property type="entry name" value="Peptidase S8/S53 domain"/>
    <property type="match status" value="1"/>
</dbReference>
<keyword evidence="4 10" id="KW-0732">Signal</keyword>
<dbReference type="InterPro" id="IPR041469">
    <property type="entry name" value="Subtilisin-like_FN3"/>
</dbReference>
<dbReference type="PROSITE" id="PS51892">
    <property type="entry name" value="SUBTILASE"/>
    <property type="match status" value="1"/>
</dbReference>
<dbReference type="Gene3D" id="2.60.40.2310">
    <property type="match status" value="1"/>
</dbReference>
<dbReference type="Pfam" id="PF00082">
    <property type="entry name" value="Peptidase_S8"/>
    <property type="match status" value="1"/>
</dbReference>
<dbReference type="Gene3D" id="3.50.30.30">
    <property type="match status" value="1"/>
</dbReference>
<evidence type="ECO:0000313" key="15">
    <source>
        <dbReference type="Proteomes" id="UP000325081"/>
    </source>
</evidence>
<dbReference type="InterPro" id="IPR034197">
    <property type="entry name" value="Peptidases_S8_3"/>
</dbReference>
<accession>A0A5A7QL78</accession>
<protein>
    <submittedName>
        <fullName evidence="14">Subtilase family protein</fullName>
    </submittedName>
</protein>
<feature type="domain" description="Peptidase S8/S53" evidence="11">
    <location>
        <begin position="149"/>
        <end position="544"/>
    </location>
</feature>
<evidence type="ECO:0000256" key="5">
    <source>
        <dbReference type="ARBA" id="ARBA00022801"/>
    </source>
</evidence>
<dbReference type="InterPro" id="IPR023827">
    <property type="entry name" value="Peptidase_S8_Asp-AS"/>
</dbReference>
<dbReference type="GO" id="GO:0005576">
    <property type="term" value="C:extracellular region"/>
    <property type="evidence" value="ECO:0007669"/>
    <property type="project" value="UniProtKB-SubCell"/>
</dbReference>
<keyword evidence="3 9" id="KW-0645">Protease</keyword>
<evidence type="ECO:0000256" key="4">
    <source>
        <dbReference type="ARBA" id="ARBA00022729"/>
    </source>
</evidence>
<dbReference type="InterPro" id="IPR015500">
    <property type="entry name" value="Peptidase_S8_subtilisin-rel"/>
</dbReference>
<feature type="chain" id="PRO_5022836075" evidence="10">
    <location>
        <begin position="22"/>
        <end position="711"/>
    </location>
</feature>
<reference evidence="15" key="1">
    <citation type="journal article" date="2019" name="Curr. Biol.">
        <title>Genome Sequence of Striga asiatica Provides Insight into the Evolution of Plant Parasitism.</title>
        <authorList>
            <person name="Yoshida S."/>
            <person name="Kim S."/>
            <person name="Wafula E.K."/>
            <person name="Tanskanen J."/>
            <person name="Kim Y.M."/>
            <person name="Honaas L."/>
            <person name="Yang Z."/>
            <person name="Spallek T."/>
            <person name="Conn C.E."/>
            <person name="Ichihashi Y."/>
            <person name="Cheong K."/>
            <person name="Cui S."/>
            <person name="Der J.P."/>
            <person name="Gundlach H."/>
            <person name="Jiao Y."/>
            <person name="Hori C."/>
            <person name="Ishida J.K."/>
            <person name="Kasahara H."/>
            <person name="Kiba T."/>
            <person name="Kim M.S."/>
            <person name="Koo N."/>
            <person name="Laohavisit A."/>
            <person name="Lee Y.H."/>
            <person name="Lumba S."/>
            <person name="McCourt P."/>
            <person name="Mortimer J.C."/>
            <person name="Mutuku J.M."/>
            <person name="Nomura T."/>
            <person name="Sasaki-Sekimoto Y."/>
            <person name="Seto Y."/>
            <person name="Wang Y."/>
            <person name="Wakatake T."/>
            <person name="Sakakibara H."/>
            <person name="Demura T."/>
            <person name="Yamaguchi S."/>
            <person name="Yoneyama K."/>
            <person name="Manabe R.I."/>
            <person name="Nelson D.C."/>
            <person name="Schulman A.H."/>
            <person name="Timko M.P."/>
            <person name="dePamphilis C.W."/>
            <person name="Choi D."/>
            <person name="Shirasu K."/>
        </authorList>
    </citation>
    <scope>NUCLEOTIDE SEQUENCE [LARGE SCALE GENOMIC DNA]</scope>
    <source>
        <strain evidence="15">cv. UVA1</strain>
    </source>
</reference>
<dbReference type="GO" id="GO:0006508">
    <property type="term" value="P:proteolysis"/>
    <property type="evidence" value="ECO:0007669"/>
    <property type="project" value="UniProtKB-KW"/>
</dbReference>
<dbReference type="CDD" id="cd04852">
    <property type="entry name" value="Peptidases_S8_3"/>
    <property type="match status" value="1"/>
</dbReference>
<dbReference type="EMBL" id="BKCP01007070">
    <property type="protein sequence ID" value="GER44641.1"/>
    <property type="molecule type" value="Genomic_DNA"/>
</dbReference>
<dbReference type="AlphaFoldDB" id="A0A5A7QL78"/>
<evidence type="ECO:0000259" key="11">
    <source>
        <dbReference type="Pfam" id="PF00082"/>
    </source>
</evidence>
<dbReference type="InterPro" id="IPR000209">
    <property type="entry name" value="Peptidase_S8/S53_dom"/>
</dbReference>
<dbReference type="SUPFAM" id="SSF54897">
    <property type="entry name" value="Protease propeptides/inhibitors"/>
    <property type="match status" value="1"/>
</dbReference>
<evidence type="ECO:0000259" key="13">
    <source>
        <dbReference type="Pfam" id="PF17766"/>
    </source>
</evidence>
<evidence type="ECO:0000256" key="2">
    <source>
        <dbReference type="ARBA" id="ARBA00011073"/>
    </source>
</evidence>
<keyword evidence="15" id="KW-1185">Reference proteome</keyword>
<evidence type="ECO:0000256" key="10">
    <source>
        <dbReference type="SAM" id="SignalP"/>
    </source>
</evidence>
<keyword evidence="5 9" id="KW-0378">Hydrolase</keyword>
<keyword evidence="6 9" id="KW-0720">Serine protease</keyword>
<dbReference type="InterPro" id="IPR037045">
    <property type="entry name" value="S8pro/Inhibitor_I9_sf"/>
</dbReference>
<evidence type="ECO:0000259" key="12">
    <source>
        <dbReference type="Pfam" id="PF05922"/>
    </source>
</evidence>
<feature type="active site" description="Charge relay system" evidence="8 9">
    <location>
        <position position="211"/>
    </location>
</feature>